<name>I1ING9_BRADI</name>
<dbReference type="HOGENOM" id="CLU_034147_0_2_1"/>
<dbReference type="eggNOG" id="ENOG502R3Z0">
    <property type="taxonomic scope" value="Eukaryota"/>
</dbReference>
<dbReference type="GeneID" id="100826700"/>
<proteinExistence type="predicted"/>
<evidence type="ECO:0000313" key="4">
    <source>
        <dbReference type="EnsemblPlants" id="KQJ89411"/>
    </source>
</evidence>
<organism evidence="3">
    <name type="scientific">Brachypodium distachyon</name>
    <name type="common">Purple false brome</name>
    <name type="synonym">Trachynia distachya</name>
    <dbReference type="NCBI Taxonomy" id="15368"/>
    <lineage>
        <taxon>Eukaryota</taxon>
        <taxon>Viridiplantae</taxon>
        <taxon>Streptophyta</taxon>
        <taxon>Embryophyta</taxon>
        <taxon>Tracheophyta</taxon>
        <taxon>Spermatophyta</taxon>
        <taxon>Magnoliopsida</taxon>
        <taxon>Liliopsida</taxon>
        <taxon>Poales</taxon>
        <taxon>Poaceae</taxon>
        <taxon>BOP clade</taxon>
        <taxon>Pooideae</taxon>
        <taxon>Stipodae</taxon>
        <taxon>Brachypodieae</taxon>
        <taxon>Brachypodium</taxon>
    </lineage>
</organism>
<dbReference type="Pfam" id="PF20241">
    <property type="entry name" value="DUF6598"/>
    <property type="match status" value="1"/>
</dbReference>
<feature type="compositionally biased region" description="Gly residues" evidence="1">
    <location>
        <begin position="1"/>
        <end position="10"/>
    </location>
</feature>
<evidence type="ECO:0000256" key="1">
    <source>
        <dbReference type="SAM" id="MobiDB-lite"/>
    </source>
</evidence>
<feature type="region of interest" description="Disordered" evidence="1">
    <location>
        <begin position="1"/>
        <end position="72"/>
    </location>
</feature>
<dbReference type="RefSeq" id="XP_003577834.2">
    <property type="nucleotide sequence ID" value="XM_003577786.4"/>
</dbReference>
<dbReference type="InterPro" id="IPR046533">
    <property type="entry name" value="DUF6598"/>
</dbReference>
<protein>
    <recommendedName>
        <fullName evidence="2">DUF6598 domain-containing protein</fullName>
    </recommendedName>
</protein>
<dbReference type="PANTHER" id="PTHR33065:SF182">
    <property type="entry name" value="DUF6598 DOMAIN-CONTAINING PROTEIN"/>
    <property type="match status" value="1"/>
</dbReference>
<dbReference type="OMA" id="CTRTIDG"/>
<dbReference type="OrthoDB" id="605481at2759"/>
<reference evidence="3" key="2">
    <citation type="submission" date="2017-06" db="EMBL/GenBank/DDBJ databases">
        <title>WGS assembly of Brachypodium distachyon.</title>
        <authorList>
            <consortium name="The International Brachypodium Initiative"/>
            <person name="Lucas S."/>
            <person name="Harmon-Smith M."/>
            <person name="Lail K."/>
            <person name="Tice H."/>
            <person name="Grimwood J."/>
            <person name="Bruce D."/>
            <person name="Barry K."/>
            <person name="Shu S."/>
            <person name="Lindquist E."/>
            <person name="Wang M."/>
            <person name="Pitluck S."/>
            <person name="Vogel J.P."/>
            <person name="Garvin D.F."/>
            <person name="Mockler T.C."/>
            <person name="Schmutz J."/>
            <person name="Rokhsar D."/>
            <person name="Bevan M.W."/>
        </authorList>
    </citation>
    <scope>NUCLEOTIDE SEQUENCE</scope>
    <source>
        <strain evidence="3">Bd21</strain>
    </source>
</reference>
<evidence type="ECO:0000313" key="3">
    <source>
        <dbReference type="EMBL" id="KQJ89411.1"/>
    </source>
</evidence>
<reference evidence="3 4" key="1">
    <citation type="journal article" date="2010" name="Nature">
        <title>Genome sequencing and analysis of the model grass Brachypodium distachyon.</title>
        <authorList>
            <consortium name="International Brachypodium Initiative"/>
        </authorList>
    </citation>
    <scope>NUCLEOTIDE SEQUENCE [LARGE SCALE GENOMIC DNA]</scope>
    <source>
        <strain evidence="3">Bd21</strain>
        <strain evidence="4">cv. Bd21</strain>
    </source>
</reference>
<evidence type="ECO:0000259" key="2">
    <source>
        <dbReference type="Pfam" id="PF20241"/>
    </source>
</evidence>
<dbReference type="Proteomes" id="UP000008810">
    <property type="component" value="Chromosome 4"/>
</dbReference>
<keyword evidence="5" id="KW-1185">Reference proteome</keyword>
<dbReference type="PANTHER" id="PTHR33065">
    <property type="entry name" value="OS07G0486400 PROTEIN"/>
    <property type="match status" value="1"/>
</dbReference>
<dbReference type="KEGG" id="bdi:100826700"/>
<dbReference type="EnsemblPlants" id="KQJ89411">
    <property type="protein sequence ID" value="KQJ89411"/>
    <property type="gene ID" value="BRADI_4g25497v3"/>
</dbReference>
<sequence>MASVGGGGGSCTRTIDGRFGGGTRGTESAGDGTRGTKRAGDDGTRWTQSAGDDGDSSDQMGAGEPLAPWGGRDRNFINEIELLDDSKHRDGSIYTGSSFLHKLFRLNYTEETYLEPMMLSMPTDCWPDPVDCYEHLFCHMMQIYSLKLAYTSADADTSGNPILLYGFMAVRDCLNPRRNYVFRRTRDDPFVVVQDSNGSSFIRMSGPKRGIEMQSLVLVEFDMRIKIGENEEDDLQLIDGAIYFDSLVLPPDMIINRRIVGDCGAVDMSLAFLHCAAEATIQVGISNVPDGGLSLFLQAHANDIKNGIWLFDNVVSEPCELNRFVVAACRGSKLLLIVKSRPVNGTASLPISKFFIRDVRRHGSDSMTFNVHTAKIDVKVNWSTLDLPSSALREDNHYPFALDD</sequence>
<feature type="domain" description="DUF6598" evidence="2">
    <location>
        <begin position="140"/>
        <end position="380"/>
    </location>
</feature>
<accession>I1ING9</accession>
<reference evidence="4" key="3">
    <citation type="submission" date="2018-08" db="UniProtKB">
        <authorList>
            <consortium name="EnsemblPlants"/>
        </authorList>
    </citation>
    <scope>IDENTIFICATION</scope>
    <source>
        <strain evidence="4">cv. Bd21</strain>
    </source>
</reference>
<evidence type="ECO:0000313" key="5">
    <source>
        <dbReference type="Proteomes" id="UP000008810"/>
    </source>
</evidence>
<gene>
    <name evidence="4" type="primary">LOC100826700</name>
    <name evidence="3" type="ORF">BRADI_4g25497v3</name>
</gene>
<dbReference type="EMBL" id="CM000883">
    <property type="protein sequence ID" value="KQJ89411.1"/>
    <property type="molecule type" value="Genomic_DNA"/>
</dbReference>
<dbReference type="AlphaFoldDB" id="I1ING9"/>
<dbReference type="Gramene" id="KQJ89411">
    <property type="protein sequence ID" value="KQJ89411"/>
    <property type="gene ID" value="BRADI_4g25497v3"/>
</dbReference>